<keyword evidence="3" id="KW-1185">Reference proteome</keyword>
<dbReference type="Proteomes" id="UP000192566">
    <property type="component" value="Unassembled WGS sequence"/>
</dbReference>
<name>A0A1X0DIA6_MYCHE</name>
<proteinExistence type="predicted"/>
<dbReference type="EMBL" id="MVHR01000023">
    <property type="protein sequence ID" value="ORA71922.1"/>
    <property type="molecule type" value="Genomic_DNA"/>
</dbReference>
<sequence length="65" mass="6874">MTHSAPSNRRTVVGTMAHPAGQPRTRNYVEVRNGSPHTRLTSATVNDGPLLVKGAIAVGEITPAR</sequence>
<protein>
    <submittedName>
        <fullName evidence="2">Uncharacterized protein</fullName>
    </submittedName>
</protein>
<comment type="caution">
    <text evidence="2">The sequence shown here is derived from an EMBL/GenBank/DDBJ whole genome shotgun (WGS) entry which is preliminary data.</text>
</comment>
<reference evidence="2 3" key="1">
    <citation type="submission" date="2017-02" db="EMBL/GenBank/DDBJ databases">
        <title>The new phylogeny of genus Mycobacterium.</title>
        <authorList>
            <person name="Tortoli E."/>
            <person name="Trovato A."/>
            <person name="Cirillo D.M."/>
        </authorList>
    </citation>
    <scope>NUCLEOTIDE SEQUENCE [LARGE SCALE GENOMIC DNA]</scope>
    <source>
        <strain evidence="2 3">DSM 44471</strain>
    </source>
</reference>
<dbReference type="AlphaFoldDB" id="A0A1X0DIA6"/>
<gene>
    <name evidence="2" type="ORF">BST25_15915</name>
</gene>
<evidence type="ECO:0000313" key="2">
    <source>
        <dbReference type="EMBL" id="ORA71922.1"/>
    </source>
</evidence>
<evidence type="ECO:0000256" key="1">
    <source>
        <dbReference type="SAM" id="MobiDB-lite"/>
    </source>
</evidence>
<accession>A0A1X0DIA6</accession>
<organism evidence="2 3">
    <name type="scientific">Mycobacterium heidelbergense</name>
    <dbReference type="NCBI Taxonomy" id="53376"/>
    <lineage>
        <taxon>Bacteria</taxon>
        <taxon>Bacillati</taxon>
        <taxon>Actinomycetota</taxon>
        <taxon>Actinomycetes</taxon>
        <taxon>Mycobacteriales</taxon>
        <taxon>Mycobacteriaceae</taxon>
        <taxon>Mycobacterium</taxon>
        <taxon>Mycobacterium simiae complex</taxon>
    </lineage>
</organism>
<evidence type="ECO:0000313" key="3">
    <source>
        <dbReference type="Proteomes" id="UP000192566"/>
    </source>
</evidence>
<feature type="compositionally biased region" description="Polar residues" evidence="1">
    <location>
        <begin position="1"/>
        <end position="10"/>
    </location>
</feature>
<dbReference type="STRING" id="53376.BST25_15915"/>
<feature type="region of interest" description="Disordered" evidence="1">
    <location>
        <begin position="1"/>
        <end position="22"/>
    </location>
</feature>